<evidence type="ECO:0000256" key="1">
    <source>
        <dbReference type="SAM" id="SignalP"/>
    </source>
</evidence>
<dbReference type="RefSeq" id="WP_097052893.1">
    <property type="nucleotide sequence ID" value="NZ_OBMM01000005.1"/>
</dbReference>
<dbReference type="GO" id="GO:0016853">
    <property type="term" value="F:isomerase activity"/>
    <property type="evidence" value="ECO:0007669"/>
    <property type="project" value="UniProtKB-KW"/>
</dbReference>
<name>A0A285TXI7_9PROT</name>
<dbReference type="InterPro" id="IPR001853">
    <property type="entry name" value="DSBA-like_thioredoxin_dom"/>
</dbReference>
<dbReference type="SUPFAM" id="SSF52833">
    <property type="entry name" value="Thioredoxin-like"/>
    <property type="match status" value="1"/>
</dbReference>
<protein>
    <submittedName>
        <fullName evidence="3">Protein-disulfide isomerase</fullName>
    </submittedName>
</protein>
<evidence type="ECO:0000313" key="3">
    <source>
        <dbReference type="EMBL" id="SOC27290.1"/>
    </source>
</evidence>
<accession>A0A285TXI7</accession>
<gene>
    <name evidence="3" type="ORF">SAMN05428964_105354</name>
</gene>
<proteinExistence type="predicted"/>
<evidence type="ECO:0000259" key="2">
    <source>
        <dbReference type="Pfam" id="PF01323"/>
    </source>
</evidence>
<keyword evidence="1" id="KW-0732">Signal</keyword>
<dbReference type="Pfam" id="PF01323">
    <property type="entry name" value="DSBA"/>
    <property type="match status" value="1"/>
</dbReference>
<feature type="signal peptide" evidence="1">
    <location>
        <begin position="1"/>
        <end position="26"/>
    </location>
</feature>
<evidence type="ECO:0000313" key="4">
    <source>
        <dbReference type="Proteomes" id="UP000219068"/>
    </source>
</evidence>
<feature type="domain" description="DSBA-like thioredoxin" evidence="2">
    <location>
        <begin position="108"/>
        <end position="251"/>
    </location>
</feature>
<dbReference type="Proteomes" id="UP000219068">
    <property type="component" value="Unassembled WGS sequence"/>
</dbReference>
<dbReference type="InterPro" id="IPR036249">
    <property type="entry name" value="Thioredoxin-like_sf"/>
</dbReference>
<organism evidence="3 4">
    <name type="scientific">Thalassospira xiamenensis</name>
    <dbReference type="NCBI Taxonomy" id="220697"/>
    <lineage>
        <taxon>Bacteria</taxon>
        <taxon>Pseudomonadati</taxon>
        <taxon>Pseudomonadota</taxon>
        <taxon>Alphaproteobacteria</taxon>
        <taxon>Rhodospirillales</taxon>
        <taxon>Thalassospiraceae</taxon>
        <taxon>Thalassospira</taxon>
    </lineage>
</organism>
<sequence>MRYMPRFSRAFLAAAVMFSLSTPAFAQTVDDGLTGTERDEVLELVEGFIRANPGLLKEVLERAGENARYSSIGNVDAIASAVPEQVRAAFLTPDASMTYLHGSGVPDIVVVVDYSCPYCRTLAPLLEELAVRYPDVVIGLRETPFLAPLSLPAAHTGLAIFEQSPKLYQRYHMNLMTRRGPLSLDAIMDAAYEAGADLSAIGDSLTDELIAKPEHNLALLRQAHLFTTPLIISRKKVTAGGVSMVELEYLLKENE</sequence>
<dbReference type="Gene3D" id="3.40.30.10">
    <property type="entry name" value="Glutaredoxin"/>
    <property type="match status" value="1"/>
</dbReference>
<keyword evidence="3" id="KW-0413">Isomerase</keyword>
<reference evidence="3 4" key="1">
    <citation type="submission" date="2017-08" db="EMBL/GenBank/DDBJ databases">
        <authorList>
            <person name="de Groot N.N."/>
        </authorList>
    </citation>
    <scope>NUCLEOTIDE SEQUENCE [LARGE SCALE GENOMIC DNA]</scope>
    <source>
        <strain evidence="3 4">USBA 78</strain>
    </source>
</reference>
<feature type="chain" id="PRO_5013352480" evidence="1">
    <location>
        <begin position="27"/>
        <end position="255"/>
    </location>
</feature>
<dbReference type="AlphaFoldDB" id="A0A285TXI7"/>
<dbReference type="GO" id="GO:0016491">
    <property type="term" value="F:oxidoreductase activity"/>
    <property type="evidence" value="ECO:0007669"/>
    <property type="project" value="InterPro"/>
</dbReference>
<dbReference type="EMBL" id="OBMM01000005">
    <property type="protein sequence ID" value="SOC27290.1"/>
    <property type="molecule type" value="Genomic_DNA"/>
</dbReference>